<gene>
    <name evidence="1" type="ORF">SDC9_204447</name>
</gene>
<dbReference type="EMBL" id="VSSQ01127466">
    <property type="protein sequence ID" value="MPN56755.1"/>
    <property type="molecule type" value="Genomic_DNA"/>
</dbReference>
<name>A0A645IZ90_9ZZZZ</name>
<evidence type="ECO:0000313" key="1">
    <source>
        <dbReference type="EMBL" id="MPN56755.1"/>
    </source>
</evidence>
<sequence length="49" mass="5591">MLHLLNEGNVLVRVEISEHLYRVIAAGRGHLGKDQPVAHIFTVLKLRFE</sequence>
<accession>A0A645IZ90</accession>
<dbReference type="AlphaFoldDB" id="A0A645IZ90"/>
<protein>
    <submittedName>
        <fullName evidence="1">Uncharacterized protein</fullName>
    </submittedName>
</protein>
<reference evidence="1" key="1">
    <citation type="submission" date="2019-08" db="EMBL/GenBank/DDBJ databases">
        <authorList>
            <person name="Kucharzyk K."/>
            <person name="Murdoch R.W."/>
            <person name="Higgins S."/>
            <person name="Loffler F."/>
        </authorList>
    </citation>
    <scope>NUCLEOTIDE SEQUENCE</scope>
</reference>
<organism evidence="1">
    <name type="scientific">bioreactor metagenome</name>
    <dbReference type="NCBI Taxonomy" id="1076179"/>
    <lineage>
        <taxon>unclassified sequences</taxon>
        <taxon>metagenomes</taxon>
        <taxon>ecological metagenomes</taxon>
    </lineage>
</organism>
<comment type="caution">
    <text evidence="1">The sequence shown here is derived from an EMBL/GenBank/DDBJ whole genome shotgun (WGS) entry which is preliminary data.</text>
</comment>
<proteinExistence type="predicted"/>